<dbReference type="PANTHER" id="PTHR36449">
    <property type="entry name" value="ACETYLTRANSFERASE-RELATED"/>
    <property type="match status" value="1"/>
</dbReference>
<reference evidence="8" key="1">
    <citation type="submission" date="2006-03" db="EMBL/GenBank/DDBJ databases">
        <title>Complete sequence of plasmid 3 of Nitrobacter hamburgensis X14.</title>
        <authorList>
            <consortium name="US DOE Joint Genome Institute"/>
            <person name="Copeland A."/>
            <person name="Lucas S."/>
            <person name="Lapidus A."/>
            <person name="Barry K."/>
            <person name="Detter J.C."/>
            <person name="Glavina del Rio T."/>
            <person name="Hammon N."/>
            <person name="Israni S."/>
            <person name="Dalin E."/>
            <person name="Tice H."/>
            <person name="Pitluck S."/>
            <person name="Chain P."/>
            <person name="Malfatti S."/>
            <person name="Shin M."/>
            <person name="Vergez L."/>
            <person name="Schmutz J."/>
            <person name="Larimer F."/>
            <person name="Land M."/>
            <person name="Hauser L."/>
            <person name="Kyrpides N."/>
            <person name="Ivanova N."/>
            <person name="Ward B."/>
            <person name="Arp D."/>
            <person name="Klotz M."/>
            <person name="Stein L."/>
            <person name="O'Mullan G."/>
            <person name="Starkenburg S."/>
            <person name="Sayavedra L."/>
            <person name="Poret-Peterson A.T."/>
            <person name="Gentry M.E."/>
            <person name="Bruce D."/>
            <person name="Richardson P."/>
        </authorList>
    </citation>
    <scope>NUCLEOTIDE SEQUENCE [LARGE SCALE GENOMIC DNA]</scope>
    <source>
        <strain evidence="8">DSM 10229 / NCIMB 13809 / X14</strain>
        <plasmid evidence="8">Plasmid pNITHX3</plasmid>
    </source>
</reference>
<dbReference type="PROSITE" id="PS51186">
    <property type="entry name" value="GNAT"/>
    <property type="match status" value="1"/>
</dbReference>
<evidence type="ECO:0000256" key="3">
    <source>
        <dbReference type="ARBA" id="ARBA00022679"/>
    </source>
</evidence>
<protein>
    <submittedName>
        <fullName evidence="7">GCN5-related N-acetyltransferase</fullName>
    </submittedName>
</protein>
<dbReference type="HOGENOM" id="CLU_101288_0_0_5"/>
<dbReference type="PANTHER" id="PTHR36449:SF1">
    <property type="entry name" value="ACETYLTRANSFERASE"/>
    <property type="match status" value="1"/>
</dbReference>
<name>Q1QF37_NITHX</name>
<dbReference type="KEGG" id="nha:Nham_4587"/>
<evidence type="ECO:0000313" key="8">
    <source>
        <dbReference type="Proteomes" id="UP000001953"/>
    </source>
</evidence>
<dbReference type="Gene3D" id="3.40.630.30">
    <property type="match status" value="1"/>
</dbReference>
<keyword evidence="2" id="KW-1277">Toxin-antitoxin system</keyword>
<dbReference type="CDD" id="cd04301">
    <property type="entry name" value="NAT_SF"/>
    <property type="match status" value="1"/>
</dbReference>
<comment type="catalytic activity">
    <reaction evidence="5">
        <text>glycyl-tRNA(Gly) + acetyl-CoA = N-acetylglycyl-tRNA(Gly) + CoA + H(+)</text>
        <dbReference type="Rhea" id="RHEA:81867"/>
        <dbReference type="Rhea" id="RHEA-COMP:9683"/>
        <dbReference type="Rhea" id="RHEA-COMP:19766"/>
        <dbReference type="ChEBI" id="CHEBI:15378"/>
        <dbReference type="ChEBI" id="CHEBI:57287"/>
        <dbReference type="ChEBI" id="CHEBI:57288"/>
        <dbReference type="ChEBI" id="CHEBI:78522"/>
        <dbReference type="ChEBI" id="CHEBI:232036"/>
    </reaction>
</comment>
<evidence type="ECO:0000259" key="6">
    <source>
        <dbReference type="PROSITE" id="PS51186"/>
    </source>
</evidence>
<keyword evidence="7" id="KW-0614">Plasmid</keyword>
<dbReference type="InterPro" id="IPR016181">
    <property type="entry name" value="Acyl_CoA_acyltransferase"/>
</dbReference>
<proteinExistence type="predicted"/>
<dbReference type="InterPro" id="IPR000182">
    <property type="entry name" value="GNAT_dom"/>
</dbReference>
<feature type="domain" description="N-acetyltransferase" evidence="6">
    <location>
        <begin position="2"/>
        <end position="171"/>
    </location>
</feature>
<evidence type="ECO:0000313" key="7">
    <source>
        <dbReference type="EMBL" id="ABE65160.1"/>
    </source>
</evidence>
<evidence type="ECO:0000256" key="5">
    <source>
        <dbReference type="ARBA" id="ARBA00049880"/>
    </source>
</evidence>
<sequence>MAGLTKAAPLSLPEVLREDHATESFDSGEPTLDTWLVRRARANQISGASRTYVVCRERKVVGYYALASGGIDLDAAPGRLRRNMPDPLPVVVLGRLAIARGEQGQGLGQAMLRDASLRVLQAAERVGVALLVVHALSERAKQFYLSCGFKESPLDPMTLMTRVKDLGDARV</sequence>
<dbReference type="GO" id="GO:0016747">
    <property type="term" value="F:acyltransferase activity, transferring groups other than amino-acyl groups"/>
    <property type="evidence" value="ECO:0007669"/>
    <property type="project" value="InterPro"/>
</dbReference>
<dbReference type="AlphaFoldDB" id="Q1QF37"/>
<keyword evidence="8" id="KW-1185">Reference proteome</keyword>
<organism evidence="7 8">
    <name type="scientific">Nitrobacter hamburgensis (strain DSM 10229 / NCIMB 13809 / X14)</name>
    <dbReference type="NCBI Taxonomy" id="323097"/>
    <lineage>
        <taxon>Bacteria</taxon>
        <taxon>Pseudomonadati</taxon>
        <taxon>Pseudomonadota</taxon>
        <taxon>Alphaproteobacteria</taxon>
        <taxon>Hyphomicrobiales</taxon>
        <taxon>Nitrobacteraceae</taxon>
        <taxon>Nitrobacter</taxon>
    </lineage>
</organism>
<dbReference type="RefSeq" id="WP_011505240.1">
    <property type="nucleotide sequence ID" value="NC_007961.1"/>
</dbReference>
<geneLocation type="plasmid" evidence="8">
    <name>pNITHX3</name>
</geneLocation>
<keyword evidence="3 7" id="KW-0808">Transferase</keyword>
<keyword evidence="1" id="KW-0678">Repressor</keyword>
<dbReference type="EMBL" id="CP000322">
    <property type="protein sequence ID" value="ABE65160.1"/>
    <property type="molecule type" value="Genomic_DNA"/>
</dbReference>
<accession>Q1QF37</accession>
<gene>
    <name evidence="7" type="ordered locus">Nham_4587</name>
</gene>
<evidence type="ECO:0000256" key="4">
    <source>
        <dbReference type="ARBA" id="ARBA00023315"/>
    </source>
</evidence>
<keyword evidence="4" id="KW-0012">Acyltransferase</keyword>
<dbReference type="Proteomes" id="UP000001953">
    <property type="component" value="Plasmid 3"/>
</dbReference>
<dbReference type="Pfam" id="PF13508">
    <property type="entry name" value="Acetyltransf_7"/>
    <property type="match status" value="1"/>
</dbReference>
<evidence type="ECO:0000256" key="1">
    <source>
        <dbReference type="ARBA" id="ARBA00022491"/>
    </source>
</evidence>
<evidence type="ECO:0000256" key="2">
    <source>
        <dbReference type="ARBA" id="ARBA00022649"/>
    </source>
</evidence>
<dbReference type="SUPFAM" id="SSF55729">
    <property type="entry name" value="Acyl-CoA N-acyltransferases (Nat)"/>
    <property type="match status" value="1"/>
</dbReference>